<gene>
    <name evidence="1" type="ORF">ADUPG1_002925</name>
</gene>
<keyword evidence="2" id="KW-1185">Reference proteome</keyword>
<sequence length="103" mass="11849">MKEKVQIDAHMFNPADIGTRGLKKLLRRMGSFKALYDLLDLMEADLLGTAYPERHIIVDGLRSKVRQMEEKETIFKTKDLNISGKDLIDMGIEEGREIGIWLE</sequence>
<proteinExistence type="predicted"/>
<feature type="non-terminal residue" evidence="1">
    <location>
        <position position="103"/>
    </location>
</feature>
<reference evidence="1" key="1">
    <citation type="submission" date="2022-03" db="EMBL/GenBank/DDBJ databases">
        <title>Draft genome sequence of Aduncisulcus paluster, a free-living microaerophilic Fornicata.</title>
        <authorList>
            <person name="Yuyama I."/>
            <person name="Kume K."/>
            <person name="Tamura T."/>
            <person name="Inagaki Y."/>
            <person name="Hashimoto T."/>
        </authorList>
    </citation>
    <scope>NUCLEOTIDE SEQUENCE</scope>
    <source>
        <strain evidence="1">NY0171</strain>
    </source>
</reference>
<comment type="caution">
    <text evidence="1">The sequence shown here is derived from an EMBL/GenBank/DDBJ whole genome shotgun (WGS) entry which is preliminary data.</text>
</comment>
<accession>A0ABQ5KVN4</accession>
<evidence type="ECO:0000313" key="1">
    <source>
        <dbReference type="EMBL" id="GKT35095.1"/>
    </source>
</evidence>
<protein>
    <submittedName>
        <fullName evidence="1">Uncharacterized protein</fullName>
    </submittedName>
</protein>
<dbReference type="EMBL" id="BQXS01003690">
    <property type="protein sequence ID" value="GKT35095.1"/>
    <property type="molecule type" value="Genomic_DNA"/>
</dbReference>
<dbReference type="Proteomes" id="UP001057375">
    <property type="component" value="Unassembled WGS sequence"/>
</dbReference>
<name>A0ABQ5KVN4_9EUKA</name>
<dbReference type="SUPFAM" id="SSF81891">
    <property type="entry name" value="Poly A polymerase C-terminal region-like"/>
    <property type="match status" value="1"/>
</dbReference>
<organism evidence="1 2">
    <name type="scientific">Aduncisulcus paluster</name>
    <dbReference type="NCBI Taxonomy" id="2918883"/>
    <lineage>
        <taxon>Eukaryota</taxon>
        <taxon>Metamonada</taxon>
        <taxon>Carpediemonas-like organisms</taxon>
        <taxon>Aduncisulcus</taxon>
    </lineage>
</organism>
<evidence type="ECO:0000313" key="2">
    <source>
        <dbReference type="Proteomes" id="UP001057375"/>
    </source>
</evidence>